<dbReference type="InterPro" id="IPR036162">
    <property type="entry name" value="Resolvase-like_N_sf"/>
</dbReference>
<dbReference type="InterPro" id="IPR050639">
    <property type="entry name" value="SSR_resolvase"/>
</dbReference>
<accession>A0A1G2UZ89</accession>
<dbReference type="Gene3D" id="3.40.50.1390">
    <property type="entry name" value="Resolvase, N-terminal catalytic domain"/>
    <property type="match status" value="1"/>
</dbReference>
<evidence type="ECO:0000313" key="3">
    <source>
        <dbReference type="EMBL" id="OHB14689.1"/>
    </source>
</evidence>
<dbReference type="SUPFAM" id="SSF53041">
    <property type="entry name" value="Resolvase-like"/>
    <property type="match status" value="1"/>
</dbReference>
<dbReference type="PROSITE" id="PS51736">
    <property type="entry name" value="RECOMBINASES_3"/>
    <property type="match status" value="1"/>
</dbReference>
<dbReference type="InterPro" id="IPR038109">
    <property type="entry name" value="DNA_bind_recomb_sf"/>
</dbReference>
<proteinExistence type="predicted"/>
<dbReference type="PANTHER" id="PTHR30461">
    <property type="entry name" value="DNA-INVERTASE FROM LAMBDOID PROPHAGE"/>
    <property type="match status" value="1"/>
</dbReference>
<name>A0A1G2UZ89_9BACT</name>
<dbReference type="Proteomes" id="UP000177697">
    <property type="component" value="Unassembled WGS sequence"/>
</dbReference>
<comment type="caution">
    <text evidence="3">The sequence shown here is derived from an EMBL/GenBank/DDBJ whole genome shotgun (WGS) entry which is preliminary data.</text>
</comment>
<feature type="domain" description="Recombinase" evidence="2">
    <location>
        <begin position="154"/>
        <end position="261"/>
    </location>
</feature>
<evidence type="ECO:0000313" key="4">
    <source>
        <dbReference type="Proteomes" id="UP000177697"/>
    </source>
</evidence>
<dbReference type="Pfam" id="PF07508">
    <property type="entry name" value="Recombinase"/>
    <property type="match status" value="1"/>
</dbReference>
<dbReference type="SMART" id="SM00857">
    <property type="entry name" value="Resolvase"/>
    <property type="match status" value="1"/>
</dbReference>
<dbReference type="InterPro" id="IPR025827">
    <property type="entry name" value="Zn_ribbon_recom_dom"/>
</dbReference>
<evidence type="ECO:0008006" key="5">
    <source>
        <dbReference type="Google" id="ProtNLM"/>
    </source>
</evidence>
<dbReference type="CDD" id="cd00338">
    <property type="entry name" value="Ser_Recombinase"/>
    <property type="match status" value="1"/>
</dbReference>
<gene>
    <name evidence="3" type="ORF">A2431_00575</name>
</gene>
<reference evidence="3 4" key="1">
    <citation type="journal article" date="2016" name="Nat. Commun.">
        <title>Thousands of microbial genomes shed light on interconnected biogeochemical processes in an aquifer system.</title>
        <authorList>
            <person name="Anantharaman K."/>
            <person name="Brown C.T."/>
            <person name="Hug L.A."/>
            <person name="Sharon I."/>
            <person name="Castelle C.J."/>
            <person name="Probst A.J."/>
            <person name="Thomas B.C."/>
            <person name="Singh A."/>
            <person name="Wilkins M.J."/>
            <person name="Karaoz U."/>
            <person name="Brodie E.L."/>
            <person name="Williams K.H."/>
            <person name="Hubbard S.S."/>
            <person name="Banfield J.F."/>
        </authorList>
    </citation>
    <scope>NUCLEOTIDE SEQUENCE [LARGE SCALE GENOMIC DNA]</scope>
</reference>
<protein>
    <recommendedName>
        <fullName evidence="5">Recombinase domain-containing protein</fullName>
    </recommendedName>
</protein>
<dbReference type="Gene3D" id="3.90.1750.20">
    <property type="entry name" value="Putative Large Serine Recombinase, Chain B, Domain 2"/>
    <property type="match status" value="1"/>
</dbReference>
<dbReference type="AlphaFoldDB" id="A0A1G2UZ89"/>
<organism evidence="3 4">
    <name type="scientific">Candidatus Zambryskibacteria bacterium RIFOXYC1_FULL_39_10</name>
    <dbReference type="NCBI Taxonomy" id="1802779"/>
    <lineage>
        <taxon>Bacteria</taxon>
        <taxon>Candidatus Zambryskiibacteriota</taxon>
    </lineage>
</organism>
<dbReference type="GO" id="GO:0003677">
    <property type="term" value="F:DNA binding"/>
    <property type="evidence" value="ECO:0007669"/>
    <property type="project" value="InterPro"/>
</dbReference>
<feature type="domain" description="Resolvase/invertase-type recombinase catalytic" evidence="1">
    <location>
        <begin position="2"/>
        <end position="150"/>
    </location>
</feature>
<dbReference type="Pfam" id="PF13408">
    <property type="entry name" value="Zn_ribbon_recom"/>
    <property type="match status" value="1"/>
</dbReference>
<dbReference type="PANTHER" id="PTHR30461:SF23">
    <property type="entry name" value="DNA RECOMBINASE-RELATED"/>
    <property type="match status" value="1"/>
</dbReference>
<dbReference type="InterPro" id="IPR011109">
    <property type="entry name" value="DNA_bind_recombinase_dom"/>
</dbReference>
<evidence type="ECO:0000259" key="2">
    <source>
        <dbReference type="PROSITE" id="PS51737"/>
    </source>
</evidence>
<dbReference type="EMBL" id="MHWW01000017">
    <property type="protein sequence ID" value="OHB14689.1"/>
    <property type="molecule type" value="Genomic_DNA"/>
</dbReference>
<sequence length="486" mass="56302">MKYIIYCRKSSESEDRQEQSIDSQEHELMAMAEKQKLTIVKILKESQSAKKVGRPIFNELLKMLSSGKADGVLCWKLDRLSRNPIDTGYVQSLLQDGVIKNIKTFERDYFPHDNILMMVFEMGMANQYIRDLSVNVKRGNREKLARGEWPNHAPFGYLNNKVDKSIVIDSVRAKYVKRAYELYLTSSHGFRDVARILYDEGLRTSSGKKVLISHIQRMLSNPFYCGIMLRDGKYYNGNHKPIISKSDFDKAQEILADKSRPKSQRLFFPLRGFLKCENCGCALTSSTKKGHDYYYCTNRKEKCDEHKSYMRETYLYEIFGNIFGSLAFSERKIDLMYKSAKEKIGIDSEYFDNALATLQNSLESLTTKESKLLDTFLADQISKELYDQKALDIHNERISLNKQIQEFKNKQPASMLEPTKNAFIQGNRAMKEFLDADNFKKRNIVENLCWNLSFKDKNVAQIKLKTPFDVMYKAPKNGTLSEMLGD</sequence>
<dbReference type="InterPro" id="IPR006119">
    <property type="entry name" value="Resolv_N"/>
</dbReference>
<dbReference type="GO" id="GO:0000150">
    <property type="term" value="F:DNA strand exchange activity"/>
    <property type="evidence" value="ECO:0007669"/>
    <property type="project" value="InterPro"/>
</dbReference>
<dbReference type="Pfam" id="PF00239">
    <property type="entry name" value="Resolvase"/>
    <property type="match status" value="1"/>
</dbReference>
<evidence type="ECO:0000259" key="1">
    <source>
        <dbReference type="PROSITE" id="PS51736"/>
    </source>
</evidence>
<dbReference type="PROSITE" id="PS51737">
    <property type="entry name" value="RECOMBINASE_DNA_BIND"/>
    <property type="match status" value="1"/>
</dbReference>